<dbReference type="PANTHER" id="PTHR35605">
    <property type="entry name" value="ECP2 EFFECTOR PROTEIN DOMAIN-CONTAINING PROTEIN-RELATED"/>
    <property type="match status" value="1"/>
</dbReference>
<organism evidence="2 3">
    <name type="scientific">Rhynchosporium graminicola</name>
    <dbReference type="NCBI Taxonomy" id="2792576"/>
    <lineage>
        <taxon>Eukaryota</taxon>
        <taxon>Fungi</taxon>
        <taxon>Dikarya</taxon>
        <taxon>Ascomycota</taxon>
        <taxon>Pezizomycotina</taxon>
        <taxon>Leotiomycetes</taxon>
        <taxon>Helotiales</taxon>
        <taxon>Ploettnerulaceae</taxon>
        <taxon>Rhynchosporium</taxon>
    </lineage>
</organism>
<dbReference type="Proteomes" id="UP000178129">
    <property type="component" value="Unassembled WGS sequence"/>
</dbReference>
<dbReference type="STRING" id="914237.A0A1E1JT08"/>
<dbReference type="PANTHER" id="PTHR35605:SF1">
    <property type="entry name" value="ECP2 EFFECTOR PROTEIN DOMAIN-CONTAINING PROTEIN-RELATED"/>
    <property type="match status" value="1"/>
</dbReference>
<gene>
    <name evidence="2" type="ORF">RCO7_04595</name>
</gene>
<evidence type="ECO:0000256" key="1">
    <source>
        <dbReference type="SAM" id="SignalP"/>
    </source>
</evidence>
<keyword evidence="1" id="KW-0732">Signal</keyword>
<evidence type="ECO:0000313" key="3">
    <source>
        <dbReference type="Proteomes" id="UP000178129"/>
    </source>
</evidence>
<protein>
    <recommendedName>
        <fullName evidence="4">Secreted protein</fullName>
    </recommendedName>
</protein>
<evidence type="ECO:0000313" key="2">
    <source>
        <dbReference type="EMBL" id="CZS88923.1"/>
    </source>
</evidence>
<keyword evidence="3" id="KW-1185">Reference proteome</keyword>
<sequence>MTRTLLTLAVLLLALFRIEVIGTPAGSLIRSEAKYMSPGGTFLPYPSVPLEFNGTIDGVPIISKGSIQAIYAQLGLDDPTETAIGFSNESAAVVPREMSDCNCVPVPHNKHWKRAYVFSLEKIIKVMRNWKGDCNIKAQSCMLLNCYYGSAVHACNDKKEDQKLKCNVFADYTQKVRDECYVAKKGLSGEAGGQLWDTEGWNIYVINEGCGAHQVGPPVLDLRNERSHSLESRTEDSEY</sequence>
<accession>A0A1E1JT08</accession>
<dbReference type="InParanoid" id="A0A1E1JT08"/>
<dbReference type="EMBL" id="FJUW01000002">
    <property type="protein sequence ID" value="CZS88923.1"/>
    <property type="molecule type" value="Genomic_DNA"/>
</dbReference>
<feature type="chain" id="PRO_5009445253" description="Secreted protein" evidence="1">
    <location>
        <begin position="23"/>
        <end position="239"/>
    </location>
</feature>
<reference evidence="3" key="1">
    <citation type="submission" date="2016-03" db="EMBL/GenBank/DDBJ databases">
        <authorList>
            <person name="Ploux O."/>
        </authorList>
    </citation>
    <scope>NUCLEOTIDE SEQUENCE [LARGE SCALE GENOMIC DNA]</scope>
    <source>
        <strain evidence="3">UK7</strain>
    </source>
</reference>
<comment type="caution">
    <text evidence="2">The sequence shown here is derived from an EMBL/GenBank/DDBJ whole genome shotgun (WGS) entry which is preliminary data.</text>
</comment>
<dbReference type="AlphaFoldDB" id="A0A1E1JT08"/>
<name>A0A1E1JT08_9HELO</name>
<evidence type="ECO:0008006" key="4">
    <source>
        <dbReference type="Google" id="ProtNLM"/>
    </source>
</evidence>
<proteinExistence type="predicted"/>
<feature type="signal peptide" evidence="1">
    <location>
        <begin position="1"/>
        <end position="22"/>
    </location>
</feature>